<dbReference type="GO" id="GO:0071035">
    <property type="term" value="P:nuclear polyadenylation-dependent rRNA catabolic process"/>
    <property type="evidence" value="ECO:0007669"/>
    <property type="project" value="TreeGrafter"/>
</dbReference>
<dbReference type="GO" id="GO:0071034">
    <property type="term" value="P:CUT catabolic process"/>
    <property type="evidence" value="ECO:0007669"/>
    <property type="project" value="TreeGrafter"/>
</dbReference>
<dbReference type="GO" id="GO:0000176">
    <property type="term" value="C:nuclear exosome (RNase complex)"/>
    <property type="evidence" value="ECO:0007669"/>
    <property type="project" value="TreeGrafter"/>
</dbReference>
<evidence type="ECO:0000313" key="2">
    <source>
        <dbReference type="Proteomes" id="UP000295252"/>
    </source>
</evidence>
<dbReference type="Gene3D" id="2.40.50.140">
    <property type="entry name" value="Nucleic acid-binding proteins"/>
    <property type="match status" value="1"/>
</dbReference>
<dbReference type="OrthoDB" id="340500at2759"/>
<dbReference type="STRING" id="49390.A0A068VMX5"/>
<organism evidence="1 2">
    <name type="scientific">Coffea canephora</name>
    <name type="common">Robusta coffee</name>
    <dbReference type="NCBI Taxonomy" id="49390"/>
    <lineage>
        <taxon>Eukaryota</taxon>
        <taxon>Viridiplantae</taxon>
        <taxon>Streptophyta</taxon>
        <taxon>Embryophyta</taxon>
        <taxon>Tracheophyta</taxon>
        <taxon>Spermatophyta</taxon>
        <taxon>Magnoliopsida</taxon>
        <taxon>eudicotyledons</taxon>
        <taxon>Gunneridae</taxon>
        <taxon>Pentapetalae</taxon>
        <taxon>asterids</taxon>
        <taxon>lamiids</taxon>
        <taxon>Gentianales</taxon>
        <taxon>Rubiaceae</taxon>
        <taxon>Ixoroideae</taxon>
        <taxon>Gardenieae complex</taxon>
        <taxon>Bertiereae - Coffeeae clade</taxon>
        <taxon>Coffeeae</taxon>
        <taxon>Coffea</taxon>
    </lineage>
</organism>
<dbReference type="Gramene" id="CDP22041">
    <property type="protein sequence ID" value="CDP22041"/>
    <property type="gene ID" value="GSCOC_T00006994001"/>
</dbReference>
<name>A0A068VMX5_COFCA</name>
<dbReference type="PANTHER" id="PTHR21321:SF1">
    <property type="entry name" value="EXOSOME COMPLEX COMPONENT RRP40"/>
    <property type="match status" value="1"/>
</dbReference>
<evidence type="ECO:0000313" key="1">
    <source>
        <dbReference type="EMBL" id="CDP22041.1"/>
    </source>
</evidence>
<feature type="non-terminal residue" evidence="1">
    <location>
        <position position="1"/>
    </location>
</feature>
<dbReference type="Pfam" id="PF21262">
    <property type="entry name" value="RRP40_S1"/>
    <property type="match status" value="1"/>
</dbReference>
<reference evidence="2" key="1">
    <citation type="journal article" date="2014" name="Science">
        <title>The coffee genome provides insight into the convergent evolution of caffeine biosynthesis.</title>
        <authorList>
            <person name="Denoeud F."/>
            <person name="Carretero-Paulet L."/>
            <person name="Dereeper A."/>
            <person name="Droc G."/>
            <person name="Guyot R."/>
            <person name="Pietrella M."/>
            <person name="Zheng C."/>
            <person name="Alberti A."/>
            <person name="Anthony F."/>
            <person name="Aprea G."/>
            <person name="Aury J.M."/>
            <person name="Bento P."/>
            <person name="Bernard M."/>
            <person name="Bocs S."/>
            <person name="Campa C."/>
            <person name="Cenci A."/>
            <person name="Combes M.C."/>
            <person name="Crouzillat D."/>
            <person name="Da Silva C."/>
            <person name="Daddiego L."/>
            <person name="De Bellis F."/>
            <person name="Dussert S."/>
            <person name="Garsmeur O."/>
            <person name="Gayraud T."/>
            <person name="Guignon V."/>
            <person name="Jahn K."/>
            <person name="Jamilloux V."/>
            <person name="Joet T."/>
            <person name="Labadie K."/>
            <person name="Lan T."/>
            <person name="Leclercq J."/>
            <person name="Lepelley M."/>
            <person name="Leroy T."/>
            <person name="Li L.T."/>
            <person name="Librado P."/>
            <person name="Lopez L."/>
            <person name="Munoz A."/>
            <person name="Noel B."/>
            <person name="Pallavicini A."/>
            <person name="Perrotta G."/>
            <person name="Poncet V."/>
            <person name="Pot D."/>
            <person name="Priyono X."/>
            <person name="Rigoreau M."/>
            <person name="Rouard M."/>
            <person name="Rozas J."/>
            <person name="Tranchant-Dubreuil C."/>
            <person name="VanBuren R."/>
            <person name="Zhang Q."/>
            <person name="Andrade A.C."/>
            <person name="Argout X."/>
            <person name="Bertrand B."/>
            <person name="de Kochko A."/>
            <person name="Graziosi G."/>
            <person name="Henry R.J."/>
            <person name="Jayarama X."/>
            <person name="Ming R."/>
            <person name="Nagai C."/>
            <person name="Rounsley S."/>
            <person name="Sankoff D."/>
            <person name="Giuliano G."/>
            <person name="Albert V.A."/>
            <person name="Wincker P."/>
            <person name="Lashermes P."/>
        </authorList>
    </citation>
    <scope>NUCLEOTIDE SEQUENCE [LARGE SCALE GENOMIC DNA]</scope>
    <source>
        <strain evidence="2">cv. DH200-94</strain>
    </source>
</reference>
<dbReference type="AlphaFoldDB" id="A0A068VMX5"/>
<dbReference type="PhylomeDB" id="A0A068VMX5"/>
<dbReference type="GO" id="GO:0071051">
    <property type="term" value="P:poly(A)-dependent snoRNA 3'-end processing"/>
    <property type="evidence" value="ECO:0007669"/>
    <property type="project" value="TreeGrafter"/>
</dbReference>
<sequence>YVPCTGDTVLGIVVDSRSDNFLVDIKGPTLAFLPVLGFEGGTRRNIPKFEV</sequence>
<dbReference type="Proteomes" id="UP000295252">
    <property type="component" value="Unassembled WGS sequence"/>
</dbReference>
<dbReference type="GO" id="GO:0000467">
    <property type="term" value="P:exonucleolytic trimming to generate mature 3'-end of 5.8S rRNA from tricistronic rRNA transcript (SSU-rRNA, 5.8S rRNA, LSU-rRNA)"/>
    <property type="evidence" value="ECO:0007669"/>
    <property type="project" value="TreeGrafter"/>
</dbReference>
<dbReference type="SUPFAM" id="SSF50249">
    <property type="entry name" value="Nucleic acid-binding proteins"/>
    <property type="match status" value="1"/>
</dbReference>
<gene>
    <name evidence="1" type="ORF">GSCOC_T00006994001</name>
</gene>
<dbReference type="InterPro" id="IPR012340">
    <property type="entry name" value="NA-bd_OB-fold"/>
</dbReference>
<keyword evidence="2" id="KW-1185">Reference proteome</keyword>
<dbReference type="GO" id="GO:0000177">
    <property type="term" value="C:cytoplasmic exosome (RNase complex)"/>
    <property type="evidence" value="ECO:0007669"/>
    <property type="project" value="TreeGrafter"/>
</dbReference>
<dbReference type="PANTHER" id="PTHR21321">
    <property type="entry name" value="PNAS-3 RELATED"/>
    <property type="match status" value="1"/>
</dbReference>
<dbReference type="GO" id="GO:0034475">
    <property type="term" value="P:U4 snRNA 3'-end processing"/>
    <property type="evidence" value="ECO:0007669"/>
    <property type="project" value="TreeGrafter"/>
</dbReference>
<dbReference type="InterPro" id="IPR026699">
    <property type="entry name" value="Exosome_RNA_bind1/RRP40/RRP4"/>
</dbReference>
<proteinExistence type="predicted"/>
<protein>
    <submittedName>
        <fullName evidence="1">DH200=94 genomic scaffold, scaffold_9380</fullName>
    </submittedName>
</protein>
<dbReference type="GO" id="GO:0071038">
    <property type="term" value="P:TRAMP-dependent tRNA surveillance pathway"/>
    <property type="evidence" value="ECO:0007669"/>
    <property type="project" value="TreeGrafter"/>
</dbReference>
<dbReference type="GO" id="GO:0003723">
    <property type="term" value="F:RNA binding"/>
    <property type="evidence" value="ECO:0007669"/>
    <property type="project" value="InterPro"/>
</dbReference>
<dbReference type="EMBL" id="HG748464">
    <property type="protein sequence ID" value="CDP22041.1"/>
    <property type="molecule type" value="Genomic_DNA"/>
</dbReference>
<accession>A0A068VMX5</accession>
<dbReference type="InParanoid" id="A0A068VMX5"/>